<dbReference type="AlphaFoldDB" id="C5T1E2"/>
<accession>C5T1E2</accession>
<feature type="chain" id="PRO_5002955536" description="Lipoprotein" evidence="1">
    <location>
        <begin position="21"/>
        <end position="141"/>
    </location>
</feature>
<reference evidence="2 3" key="1">
    <citation type="submission" date="2009-05" db="EMBL/GenBank/DDBJ databases">
        <title>The draft genome of Acidovorax delafieldii 2AN.</title>
        <authorList>
            <consortium name="US DOE Joint Genome Institute (JGI-PGF)"/>
            <person name="Lucas S."/>
            <person name="Copeland A."/>
            <person name="Lapidus A."/>
            <person name="Glavina del Rio T."/>
            <person name="Tice H."/>
            <person name="Bruce D."/>
            <person name="Goodwin L."/>
            <person name="Pitluck S."/>
            <person name="Larimer F."/>
            <person name="Land M.L."/>
            <person name="Hauser L."/>
            <person name="Shelobolina E.S."/>
            <person name="Picardal F."/>
            <person name="Roden E."/>
            <person name="Emerson D."/>
        </authorList>
    </citation>
    <scope>NUCLEOTIDE SEQUENCE [LARGE SCALE GENOMIC DNA]</scope>
    <source>
        <strain evidence="2 3">2AN</strain>
    </source>
</reference>
<name>C5T1E2_ACIDE</name>
<feature type="signal peptide" evidence="1">
    <location>
        <begin position="1"/>
        <end position="20"/>
    </location>
</feature>
<sequence length="141" mass="15743">MKTPSWKHSRVLWMPALAAAAALGLAGCATLSGPPEKVVEQRSGEYWKARIAGDYVKAYELSTPSYRKLKTLEQFRMQFGPSVSVQDAEVASVACEPQKCTARMKISAKPALIGVKLGTIPLYMDEIWLLEDGQWWHYQEP</sequence>
<dbReference type="Proteomes" id="UP000003856">
    <property type="component" value="Unassembled WGS sequence"/>
</dbReference>
<dbReference type="PROSITE" id="PS51257">
    <property type="entry name" value="PROKAR_LIPOPROTEIN"/>
    <property type="match status" value="1"/>
</dbReference>
<protein>
    <recommendedName>
        <fullName evidence="4">Lipoprotein</fullName>
    </recommendedName>
</protein>
<comment type="caution">
    <text evidence="2">The sequence shown here is derived from an EMBL/GenBank/DDBJ whole genome shotgun (WGS) entry which is preliminary data.</text>
</comment>
<evidence type="ECO:0008006" key="4">
    <source>
        <dbReference type="Google" id="ProtNLM"/>
    </source>
</evidence>
<dbReference type="EMBL" id="ACQT01000011">
    <property type="protein sequence ID" value="EER61700.1"/>
    <property type="molecule type" value="Genomic_DNA"/>
</dbReference>
<gene>
    <name evidence="2" type="ORF">AcdelDRAFT_0722</name>
</gene>
<dbReference type="PATRIC" id="fig|573060.9.peg.4469"/>
<evidence type="ECO:0000313" key="3">
    <source>
        <dbReference type="Proteomes" id="UP000003856"/>
    </source>
</evidence>
<evidence type="ECO:0000256" key="1">
    <source>
        <dbReference type="SAM" id="SignalP"/>
    </source>
</evidence>
<organism evidence="2 3">
    <name type="scientific">Acidovorax delafieldii 2AN</name>
    <dbReference type="NCBI Taxonomy" id="573060"/>
    <lineage>
        <taxon>Bacteria</taxon>
        <taxon>Pseudomonadati</taxon>
        <taxon>Pseudomonadota</taxon>
        <taxon>Betaproteobacteria</taxon>
        <taxon>Burkholderiales</taxon>
        <taxon>Comamonadaceae</taxon>
        <taxon>Acidovorax</taxon>
    </lineage>
</organism>
<evidence type="ECO:0000313" key="2">
    <source>
        <dbReference type="EMBL" id="EER61700.1"/>
    </source>
</evidence>
<proteinExistence type="predicted"/>
<keyword evidence="3" id="KW-1185">Reference proteome</keyword>
<keyword evidence="1" id="KW-0732">Signal</keyword>